<gene>
    <name evidence="2" type="ORF">O181_006199</name>
</gene>
<feature type="region of interest" description="Disordered" evidence="1">
    <location>
        <begin position="89"/>
        <end position="111"/>
    </location>
</feature>
<evidence type="ECO:0000256" key="1">
    <source>
        <dbReference type="SAM" id="MobiDB-lite"/>
    </source>
</evidence>
<dbReference type="AlphaFoldDB" id="A0A9Q3BIW7"/>
<reference evidence="2" key="1">
    <citation type="submission" date="2021-03" db="EMBL/GenBank/DDBJ databases">
        <title>Draft genome sequence of rust myrtle Austropuccinia psidii MF-1, a brazilian biotype.</title>
        <authorList>
            <person name="Quecine M.C."/>
            <person name="Pachon D.M.R."/>
            <person name="Bonatelli M.L."/>
            <person name="Correr F.H."/>
            <person name="Franceschini L.M."/>
            <person name="Leite T.F."/>
            <person name="Margarido G.R.A."/>
            <person name="Almeida C.A."/>
            <person name="Ferrarezi J.A."/>
            <person name="Labate C.A."/>
        </authorList>
    </citation>
    <scope>NUCLEOTIDE SEQUENCE</scope>
    <source>
        <strain evidence="2">MF-1</strain>
    </source>
</reference>
<feature type="region of interest" description="Disordered" evidence="1">
    <location>
        <begin position="1"/>
        <end position="20"/>
    </location>
</feature>
<name>A0A9Q3BIW7_9BASI</name>
<evidence type="ECO:0000313" key="3">
    <source>
        <dbReference type="Proteomes" id="UP000765509"/>
    </source>
</evidence>
<accession>A0A9Q3BIW7</accession>
<keyword evidence="3" id="KW-1185">Reference proteome</keyword>
<organism evidence="2 3">
    <name type="scientific">Austropuccinia psidii MF-1</name>
    <dbReference type="NCBI Taxonomy" id="1389203"/>
    <lineage>
        <taxon>Eukaryota</taxon>
        <taxon>Fungi</taxon>
        <taxon>Dikarya</taxon>
        <taxon>Basidiomycota</taxon>
        <taxon>Pucciniomycotina</taxon>
        <taxon>Pucciniomycetes</taxon>
        <taxon>Pucciniales</taxon>
        <taxon>Sphaerophragmiaceae</taxon>
        <taxon>Austropuccinia</taxon>
    </lineage>
</organism>
<comment type="caution">
    <text evidence="2">The sequence shown here is derived from an EMBL/GenBank/DDBJ whole genome shotgun (WGS) entry which is preliminary data.</text>
</comment>
<dbReference type="EMBL" id="AVOT02001314">
    <property type="protein sequence ID" value="MBW0466484.1"/>
    <property type="molecule type" value="Genomic_DNA"/>
</dbReference>
<sequence length="111" mass="12359">MVSQSHESDVLPIMSEEEQSHQVIVPTEENPHHNPSAQNENNHFCKSLLNSSLSNETPFHSREHVHQVSPIILAANINAMLKTQNIQSTIPTPHNDAPTPCVRSSPHDTLM</sequence>
<protein>
    <submittedName>
        <fullName evidence="2">Uncharacterized protein</fullName>
    </submittedName>
</protein>
<dbReference type="Proteomes" id="UP000765509">
    <property type="component" value="Unassembled WGS sequence"/>
</dbReference>
<evidence type="ECO:0000313" key="2">
    <source>
        <dbReference type="EMBL" id="MBW0466484.1"/>
    </source>
</evidence>
<proteinExistence type="predicted"/>